<gene>
    <name evidence="3" type="ORF">KL771_22945</name>
</gene>
<dbReference type="RefSeq" id="WP_261970854.1">
    <property type="nucleotide sequence ID" value="NZ_JAHHZF010000013.1"/>
</dbReference>
<reference evidence="3 4" key="1">
    <citation type="submission" date="2021-06" db="EMBL/GenBank/DDBJ databases">
        <authorList>
            <person name="Grouzdev D.S."/>
            <person name="Koziaeva V."/>
        </authorList>
    </citation>
    <scope>NUCLEOTIDE SEQUENCE [LARGE SCALE GENOMIC DNA]</scope>
    <source>
        <strain evidence="3 4">22</strain>
    </source>
</reference>
<feature type="signal peptide" evidence="2">
    <location>
        <begin position="1"/>
        <end position="28"/>
    </location>
</feature>
<feature type="transmembrane region" description="Helical" evidence="1">
    <location>
        <begin position="98"/>
        <end position="116"/>
    </location>
</feature>
<accession>A0A947GDB1</accession>
<keyword evidence="1" id="KW-0812">Transmembrane</keyword>
<proteinExistence type="predicted"/>
<feature type="transmembrane region" description="Helical" evidence="1">
    <location>
        <begin position="151"/>
        <end position="174"/>
    </location>
</feature>
<feature type="chain" id="PRO_5038097147" evidence="2">
    <location>
        <begin position="29"/>
        <end position="201"/>
    </location>
</feature>
<sequence length="201" mass="19877">MKNRLVAAAVPGLALVSGLALMPDVALAHTGVMPHDHSGFTAGLMHPLSGIDHLAAMVAVGLWAASLGRRAMLIVPAAFMAAMVVGAGIGWAGIELPAIEQVIAGSVVVLGLIATLKLRVPTAAASALVALFALFHGHAHGAEMPELAGPVAYGLGFLIATAALHAGGLGLGLIGARAGGSFERLPGAVVTLTGLALFAGL</sequence>
<dbReference type="InterPro" id="IPR007038">
    <property type="entry name" value="HupE_UreJ"/>
</dbReference>
<feature type="transmembrane region" description="Helical" evidence="1">
    <location>
        <begin position="123"/>
        <end position="139"/>
    </location>
</feature>
<keyword evidence="2" id="KW-0732">Signal</keyword>
<protein>
    <submittedName>
        <fullName evidence="3">HupE/UreJ family protein</fullName>
    </submittedName>
</protein>
<dbReference type="AlphaFoldDB" id="A0A947GDB1"/>
<comment type="caution">
    <text evidence="3">The sequence shown here is derived from an EMBL/GenBank/DDBJ whole genome shotgun (WGS) entry which is preliminary data.</text>
</comment>
<organism evidence="3 4">
    <name type="scientific">Prosthecodimorpha staleyi</name>
    <dbReference type="NCBI Taxonomy" id="2840188"/>
    <lineage>
        <taxon>Bacteria</taxon>
        <taxon>Pseudomonadati</taxon>
        <taxon>Pseudomonadota</taxon>
        <taxon>Alphaproteobacteria</taxon>
        <taxon>Hyphomicrobiales</taxon>
        <taxon>Ancalomicrobiaceae</taxon>
        <taxon>Prosthecodimorpha</taxon>
    </lineage>
</organism>
<evidence type="ECO:0000313" key="4">
    <source>
        <dbReference type="Proteomes" id="UP000766595"/>
    </source>
</evidence>
<name>A0A947GDB1_9HYPH</name>
<evidence type="ECO:0000256" key="1">
    <source>
        <dbReference type="SAM" id="Phobius"/>
    </source>
</evidence>
<dbReference type="Pfam" id="PF04955">
    <property type="entry name" value="HupE_UreJ"/>
    <property type="match status" value="1"/>
</dbReference>
<keyword evidence="1" id="KW-1133">Transmembrane helix</keyword>
<dbReference type="PIRSF" id="PIRSF016919">
    <property type="entry name" value="HupE_UreJ"/>
    <property type="match status" value="1"/>
</dbReference>
<dbReference type="Proteomes" id="UP000766595">
    <property type="component" value="Unassembled WGS sequence"/>
</dbReference>
<feature type="transmembrane region" description="Helical" evidence="1">
    <location>
        <begin position="71"/>
        <end position="92"/>
    </location>
</feature>
<feature type="transmembrane region" description="Helical" evidence="1">
    <location>
        <begin position="44"/>
        <end position="64"/>
    </location>
</feature>
<evidence type="ECO:0000256" key="2">
    <source>
        <dbReference type="SAM" id="SignalP"/>
    </source>
</evidence>
<keyword evidence="1" id="KW-0472">Membrane</keyword>
<keyword evidence="4" id="KW-1185">Reference proteome</keyword>
<evidence type="ECO:0000313" key="3">
    <source>
        <dbReference type="EMBL" id="MBT9292338.1"/>
    </source>
</evidence>
<dbReference type="EMBL" id="JAHHZF010000013">
    <property type="protein sequence ID" value="MBT9292338.1"/>
    <property type="molecule type" value="Genomic_DNA"/>
</dbReference>